<accession>E9JAL2</accession>
<feature type="non-terminal residue" evidence="1">
    <location>
        <position position="161"/>
    </location>
</feature>
<dbReference type="EMBL" id="GL770581">
    <property type="protein sequence ID" value="EFZ10140.1"/>
    <property type="molecule type" value="Genomic_DNA"/>
</dbReference>
<name>E9JAL2_SOLIN</name>
<dbReference type="AlphaFoldDB" id="E9JAL2"/>
<organism>
    <name type="scientific">Solenopsis invicta</name>
    <name type="common">Red imported fire ant</name>
    <name type="synonym">Solenopsis wagneri</name>
    <dbReference type="NCBI Taxonomy" id="13686"/>
    <lineage>
        <taxon>Eukaryota</taxon>
        <taxon>Metazoa</taxon>
        <taxon>Ecdysozoa</taxon>
        <taxon>Arthropoda</taxon>
        <taxon>Hexapoda</taxon>
        <taxon>Insecta</taxon>
        <taxon>Pterygota</taxon>
        <taxon>Neoptera</taxon>
        <taxon>Endopterygota</taxon>
        <taxon>Hymenoptera</taxon>
        <taxon>Apocrita</taxon>
        <taxon>Aculeata</taxon>
        <taxon>Formicoidea</taxon>
        <taxon>Formicidae</taxon>
        <taxon>Myrmicinae</taxon>
        <taxon>Solenopsis</taxon>
    </lineage>
</organism>
<dbReference type="HOGENOM" id="CLU_1647994_0_0_1"/>
<evidence type="ECO:0000313" key="1">
    <source>
        <dbReference type="EMBL" id="EFZ10140.1"/>
    </source>
</evidence>
<sequence>TLDVTAYCVRYFSKKLNNIITNFLGFSEIATTTAGQFYNNFTTFISKVGLDLKHLTSIGTDGVNNLCGINHSLDHSLFILLKEKVANLQQMFVLFVKFMFCKGLHRVTFKIRIFITRNKKLFANSSFHQLKYSEMYARLNNPYEKVVLVLILEKVVKVLET</sequence>
<reference evidence="1" key="1">
    <citation type="journal article" date="2011" name="Proc. Natl. Acad. Sci. U.S.A.">
        <title>The genome of the fire ant Solenopsis invicta.</title>
        <authorList>
            <person name="Wurm Y."/>
            <person name="Wang J."/>
            <person name="Riba-Grognuz O."/>
            <person name="Corona M."/>
            <person name="Nygaard S."/>
            <person name="Hunt B.G."/>
            <person name="Ingram K.K."/>
            <person name="Falquet L."/>
            <person name="Nipitwattanaphon M."/>
            <person name="Gotzek D."/>
            <person name="Dijkstra M.B."/>
            <person name="Oettler J."/>
            <person name="Comtesse F."/>
            <person name="Shih C.J."/>
            <person name="Wu W.J."/>
            <person name="Yang C.C."/>
            <person name="Thomas J."/>
            <person name="Beaudoing E."/>
            <person name="Pradervand S."/>
            <person name="Flegel V."/>
            <person name="Cook E.D."/>
            <person name="Fabbretti R."/>
            <person name="Stockinger H."/>
            <person name="Long L."/>
            <person name="Farmerie W.G."/>
            <person name="Oakey J."/>
            <person name="Boomsma J.J."/>
            <person name="Pamilo P."/>
            <person name="Yi S.V."/>
            <person name="Heinze J."/>
            <person name="Goodisman M.A."/>
            <person name="Farinelli L."/>
            <person name="Harshman K."/>
            <person name="Hulo N."/>
            <person name="Cerutti L."/>
            <person name="Xenarios I."/>
            <person name="Shoemaker D."/>
            <person name="Keller L."/>
        </authorList>
    </citation>
    <scope>NUCLEOTIDE SEQUENCE [LARGE SCALE GENOMIC DNA]</scope>
</reference>
<feature type="non-terminal residue" evidence="1">
    <location>
        <position position="1"/>
    </location>
</feature>
<proteinExistence type="predicted"/>
<protein>
    <recommendedName>
        <fullName evidence="2">DUF4371 domain-containing protein</fullName>
    </recommendedName>
</protein>
<gene>
    <name evidence="1" type="ORF">SINV_03733</name>
</gene>
<evidence type="ECO:0008006" key="2">
    <source>
        <dbReference type="Google" id="ProtNLM"/>
    </source>
</evidence>